<dbReference type="InterPro" id="IPR035892">
    <property type="entry name" value="C2_domain_sf"/>
</dbReference>
<dbReference type="Gene3D" id="2.60.40.150">
    <property type="entry name" value="C2 domain"/>
    <property type="match status" value="2"/>
</dbReference>
<dbReference type="InterPro" id="IPR002035">
    <property type="entry name" value="VWF_A"/>
</dbReference>
<keyword evidence="2" id="KW-0677">Repeat</keyword>
<evidence type="ECO:0000256" key="2">
    <source>
        <dbReference type="ARBA" id="ARBA00022737"/>
    </source>
</evidence>
<dbReference type="SUPFAM" id="SSF53300">
    <property type="entry name" value="vWA-like"/>
    <property type="match status" value="1"/>
</dbReference>
<gene>
    <name evidence="4" type="ORF">TTHERM_00683310</name>
</gene>
<dbReference type="InterPro" id="IPR010734">
    <property type="entry name" value="Copine_C"/>
</dbReference>
<feature type="domain" description="C2" evidence="3">
    <location>
        <begin position="125"/>
        <end position="252"/>
    </location>
</feature>
<dbReference type="eggNOG" id="KOG1327">
    <property type="taxonomic scope" value="Eukaryota"/>
</dbReference>
<keyword evidence="5" id="KW-1185">Reference proteome</keyword>
<dbReference type="InterPro" id="IPR000008">
    <property type="entry name" value="C2_dom"/>
</dbReference>
<dbReference type="SMART" id="SM00327">
    <property type="entry name" value="VWA"/>
    <property type="match status" value="1"/>
</dbReference>
<dbReference type="CDD" id="cd04047">
    <property type="entry name" value="C2B_Copine"/>
    <property type="match status" value="1"/>
</dbReference>
<dbReference type="AlphaFoldDB" id="I7MMX0"/>
<dbReference type="OMA" id="WAHESIN"/>
<dbReference type="KEGG" id="tet:TTHERM_00683310"/>
<evidence type="ECO:0000313" key="4">
    <source>
        <dbReference type="EMBL" id="EAS07125.1"/>
    </source>
</evidence>
<dbReference type="HOGENOM" id="CLU_020452_3_2_1"/>
<dbReference type="SMART" id="SM00239">
    <property type="entry name" value="C2"/>
    <property type="match status" value="2"/>
</dbReference>
<reference evidence="5" key="1">
    <citation type="journal article" date="2006" name="PLoS Biol.">
        <title>Macronuclear genome sequence of the ciliate Tetrahymena thermophila, a model eukaryote.</title>
        <authorList>
            <person name="Eisen J.A."/>
            <person name="Coyne R.S."/>
            <person name="Wu M."/>
            <person name="Wu D."/>
            <person name="Thiagarajan M."/>
            <person name="Wortman J.R."/>
            <person name="Badger J.H."/>
            <person name="Ren Q."/>
            <person name="Amedeo P."/>
            <person name="Jones K.M."/>
            <person name="Tallon L.J."/>
            <person name="Delcher A.L."/>
            <person name="Salzberg S.L."/>
            <person name="Silva J.C."/>
            <person name="Haas B.J."/>
            <person name="Majoros W.H."/>
            <person name="Farzad M."/>
            <person name="Carlton J.M."/>
            <person name="Smith R.K. Jr."/>
            <person name="Garg J."/>
            <person name="Pearlman R.E."/>
            <person name="Karrer K.M."/>
            <person name="Sun L."/>
            <person name="Manning G."/>
            <person name="Elde N.C."/>
            <person name="Turkewitz A.P."/>
            <person name="Asai D.J."/>
            <person name="Wilkes D.E."/>
            <person name="Wang Y."/>
            <person name="Cai H."/>
            <person name="Collins K."/>
            <person name="Stewart B.A."/>
            <person name="Lee S.R."/>
            <person name="Wilamowska K."/>
            <person name="Weinberg Z."/>
            <person name="Ruzzo W.L."/>
            <person name="Wloga D."/>
            <person name="Gaertig J."/>
            <person name="Frankel J."/>
            <person name="Tsao C.-C."/>
            <person name="Gorovsky M.A."/>
            <person name="Keeling P.J."/>
            <person name="Waller R.F."/>
            <person name="Patron N.J."/>
            <person name="Cherry J.M."/>
            <person name="Stover N.A."/>
            <person name="Krieger C.J."/>
            <person name="del Toro C."/>
            <person name="Ryder H.F."/>
            <person name="Williamson S.C."/>
            <person name="Barbeau R.A."/>
            <person name="Hamilton E.P."/>
            <person name="Orias E."/>
        </authorList>
    </citation>
    <scope>NUCLEOTIDE SEQUENCE [LARGE SCALE GENOMIC DNA]</scope>
    <source>
        <strain evidence="5">SB210</strain>
    </source>
</reference>
<name>I7MMX0_TETTS</name>
<dbReference type="Gene3D" id="3.40.50.410">
    <property type="entry name" value="von Willebrand factor, type A domain"/>
    <property type="match status" value="1"/>
</dbReference>
<dbReference type="OrthoDB" id="308084at2759"/>
<dbReference type="EMBL" id="GG662247">
    <property type="protein sequence ID" value="EAS07125.1"/>
    <property type="molecule type" value="Genomic_DNA"/>
</dbReference>
<dbReference type="PROSITE" id="PS50004">
    <property type="entry name" value="C2"/>
    <property type="match status" value="2"/>
</dbReference>
<dbReference type="InterPro" id="IPR036465">
    <property type="entry name" value="vWFA_dom_sf"/>
</dbReference>
<dbReference type="InterPro" id="IPR045052">
    <property type="entry name" value="Copine"/>
</dbReference>
<dbReference type="GO" id="GO:0005544">
    <property type="term" value="F:calcium-dependent phospholipid binding"/>
    <property type="evidence" value="ECO:0007669"/>
    <property type="project" value="InterPro"/>
</dbReference>
<dbReference type="STRING" id="312017.I7MMX0"/>
<organism evidence="4 5">
    <name type="scientific">Tetrahymena thermophila (strain SB210)</name>
    <dbReference type="NCBI Taxonomy" id="312017"/>
    <lineage>
        <taxon>Eukaryota</taxon>
        <taxon>Sar</taxon>
        <taxon>Alveolata</taxon>
        <taxon>Ciliophora</taxon>
        <taxon>Intramacronucleata</taxon>
        <taxon>Oligohymenophorea</taxon>
        <taxon>Hymenostomatida</taxon>
        <taxon>Tetrahymenina</taxon>
        <taxon>Tetrahymenidae</taxon>
        <taxon>Tetrahymena</taxon>
    </lineage>
</organism>
<dbReference type="SUPFAM" id="SSF49562">
    <property type="entry name" value="C2 domain (Calcium/lipid-binding domain, CaLB)"/>
    <property type="match status" value="2"/>
</dbReference>
<dbReference type="PANTHER" id="PTHR10857">
    <property type="entry name" value="COPINE"/>
    <property type="match status" value="1"/>
</dbReference>
<dbReference type="CDD" id="cd04048">
    <property type="entry name" value="C2A_Copine"/>
    <property type="match status" value="1"/>
</dbReference>
<dbReference type="GO" id="GO:0005886">
    <property type="term" value="C:plasma membrane"/>
    <property type="evidence" value="ECO:0007669"/>
    <property type="project" value="TreeGrafter"/>
</dbReference>
<proteinExistence type="inferred from homology"/>
<dbReference type="Pfam" id="PF07002">
    <property type="entry name" value="Copine"/>
    <property type="match status" value="1"/>
</dbReference>
<evidence type="ECO:0000313" key="5">
    <source>
        <dbReference type="Proteomes" id="UP000009168"/>
    </source>
</evidence>
<protein>
    <submittedName>
        <fullName evidence="4">Copine protein</fullName>
    </submittedName>
</protein>
<dbReference type="GO" id="GO:0071277">
    <property type="term" value="P:cellular response to calcium ion"/>
    <property type="evidence" value="ECO:0007669"/>
    <property type="project" value="TreeGrafter"/>
</dbReference>
<dbReference type="RefSeq" id="XP_001027367.1">
    <property type="nucleotide sequence ID" value="XM_001027367.1"/>
</dbReference>
<dbReference type="InterPro" id="IPR037768">
    <property type="entry name" value="C2B_Copine"/>
</dbReference>
<evidence type="ECO:0000259" key="3">
    <source>
        <dbReference type="PROSITE" id="PS50004"/>
    </source>
</evidence>
<comment type="similarity">
    <text evidence="1">Belongs to the copine family.</text>
</comment>
<dbReference type="GeneID" id="7839161"/>
<dbReference type="Pfam" id="PF00168">
    <property type="entry name" value="C2"/>
    <property type="match status" value="2"/>
</dbReference>
<sequence length="536" mass="60684">MIGLQSDLVQKIEIIISCRSLKDADVFSKSDPFVSFKMKNNQTNQWYEIGHTETVKDCLNPNFKKIFQVDYTFEQKQEILLEVLDDDGKGSADHIGLCQTTIGAIVGARNNTLILDLINKKTQKKIEKSKIIIISDKVSECNSSIITQWQGQKLTNTDGWFDKSDPFLRFKKIKDQNTFIQEYETEVVKDNLNPIWKLCELSLGKLCGGDFFRPIKVECWDWEKSGKHQFIGEFTFTVDELNKGKREFILTNPKIKKPGTIVLTRYDYVEKPTFLQYIRGNTQLNLMVAVDFTASNGAVSTPQSLHYMNPQVMNQYQQAIHSVGEILLDYDFDKKVPCFGFGGVPRYPNYTFPNVQHCFPLSGQPNNIEAFGLGEILNLYSYSLQHVSLSGPTLFNPILTEACRISQILKQNGSQVYTVLLIITDGEIHDMNETIDTIVNASNLPLSVVIVGVGNADFTNMNRLDGDNGRLTNSKGQQSIRDFVQFVPFRNFQGNGFALCKEVLAEIPTQLEQYMIANNIKPQQAPLINPCQVAMN</sequence>
<feature type="domain" description="C2" evidence="3">
    <location>
        <begin position="1"/>
        <end position="115"/>
    </location>
</feature>
<evidence type="ECO:0000256" key="1">
    <source>
        <dbReference type="ARBA" id="ARBA00009048"/>
    </source>
</evidence>
<dbReference type="PANTHER" id="PTHR10857:SF106">
    <property type="entry name" value="C2 DOMAIN-CONTAINING PROTEIN"/>
    <property type="match status" value="1"/>
</dbReference>
<dbReference type="Proteomes" id="UP000009168">
    <property type="component" value="Unassembled WGS sequence"/>
</dbReference>
<accession>I7MMX0</accession>
<dbReference type="InParanoid" id="I7MMX0"/>